<gene>
    <name evidence="2" type="ORF">AN218_17045</name>
</gene>
<accession>A0A1E7L311</accession>
<organism evidence="2 3">
    <name type="scientific">Streptomyces nanshensis</name>
    <dbReference type="NCBI Taxonomy" id="518642"/>
    <lineage>
        <taxon>Bacteria</taxon>
        <taxon>Bacillati</taxon>
        <taxon>Actinomycetota</taxon>
        <taxon>Actinomycetes</taxon>
        <taxon>Kitasatosporales</taxon>
        <taxon>Streptomycetaceae</taxon>
        <taxon>Streptomyces</taxon>
    </lineage>
</organism>
<keyword evidence="3" id="KW-1185">Reference proteome</keyword>
<comment type="caution">
    <text evidence="2">The sequence shown here is derived from an EMBL/GenBank/DDBJ whole genome shotgun (WGS) entry which is preliminary data.</text>
</comment>
<evidence type="ECO:0000256" key="1">
    <source>
        <dbReference type="SAM" id="MobiDB-lite"/>
    </source>
</evidence>
<dbReference type="Proteomes" id="UP000176005">
    <property type="component" value="Unassembled WGS sequence"/>
</dbReference>
<sequence>MTSGFDLNDRGALLAAALQEYADPYPTDEPGAPTLTATIEDGYTLRLQSGQLTGPTHPVADEMTSSRKAHADGNGTYGHRGQTWGRRV</sequence>
<dbReference type="RefSeq" id="WP_070017746.1">
    <property type="nucleotide sequence ID" value="NZ_LJGW01000291.1"/>
</dbReference>
<proteinExistence type="predicted"/>
<evidence type="ECO:0000313" key="2">
    <source>
        <dbReference type="EMBL" id="OEV10560.1"/>
    </source>
</evidence>
<reference evidence="2 3" key="1">
    <citation type="journal article" date="2016" name="Front. Microbiol.">
        <title>Comparative Genomics Analysis of Streptomyces Species Reveals Their Adaptation to the Marine Environment and Their Diversity at the Genomic Level.</title>
        <authorList>
            <person name="Tian X."/>
            <person name="Zhang Z."/>
            <person name="Yang T."/>
            <person name="Chen M."/>
            <person name="Li J."/>
            <person name="Chen F."/>
            <person name="Yang J."/>
            <person name="Li W."/>
            <person name="Zhang B."/>
            <person name="Zhang Z."/>
            <person name="Wu J."/>
            <person name="Zhang C."/>
            <person name="Long L."/>
            <person name="Xiao J."/>
        </authorList>
    </citation>
    <scope>NUCLEOTIDE SEQUENCE [LARGE SCALE GENOMIC DNA]</scope>
    <source>
        <strain evidence="2 3">SCSIO 10429</strain>
    </source>
</reference>
<dbReference type="EMBL" id="LJGW01000291">
    <property type="protein sequence ID" value="OEV10560.1"/>
    <property type="molecule type" value="Genomic_DNA"/>
</dbReference>
<evidence type="ECO:0000313" key="3">
    <source>
        <dbReference type="Proteomes" id="UP000176005"/>
    </source>
</evidence>
<name>A0A1E7L311_9ACTN</name>
<dbReference type="AlphaFoldDB" id="A0A1E7L311"/>
<protein>
    <submittedName>
        <fullName evidence="2">Uncharacterized protein</fullName>
    </submittedName>
</protein>
<feature type="region of interest" description="Disordered" evidence="1">
    <location>
        <begin position="50"/>
        <end position="88"/>
    </location>
</feature>